<proteinExistence type="predicted"/>
<dbReference type="InterPro" id="IPR053169">
    <property type="entry name" value="MUG_Protein"/>
</dbReference>
<accession>A0A644YMU2</accession>
<reference evidence="1" key="1">
    <citation type="submission" date="2019-08" db="EMBL/GenBank/DDBJ databases">
        <authorList>
            <person name="Kucharzyk K."/>
            <person name="Murdoch R.W."/>
            <person name="Higgins S."/>
            <person name="Loffler F."/>
        </authorList>
    </citation>
    <scope>NUCLEOTIDE SEQUENCE</scope>
</reference>
<evidence type="ECO:0000313" key="1">
    <source>
        <dbReference type="EMBL" id="MPM27424.1"/>
    </source>
</evidence>
<evidence type="ECO:0008006" key="2">
    <source>
        <dbReference type="Google" id="ProtNLM"/>
    </source>
</evidence>
<comment type="caution">
    <text evidence="1">The sequence shown here is derived from an EMBL/GenBank/DDBJ whole genome shotgun (WGS) entry which is preliminary data.</text>
</comment>
<dbReference type="AlphaFoldDB" id="A0A644YMU2"/>
<dbReference type="Gene3D" id="1.50.10.20">
    <property type="match status" value="1"/>
</dbReference>
<sequence>MKRRTFVKNSASFALFFPFIRTFENLGLEQKQKNVHELKAECIAAFNRFEEIWEFNDFWRRGNTFDACLNFADALQQRWPDDTQVKSIQQKVKVMLEKNLAYFKSFNPGGLWTDDFGWWGLMGLSARKHLLRLGDRELANEYLRLSTDLCWKQAKDHAYDFSPSAKPVPFGYTNGDANGISKGAKNTVTNALFFLLSTRIYRSMLAENIGGREKYLDMAYAQWVWFDSWFQLKQYEYLKKTASGGALVQERPTAFFDGSGYTETSHPTWYKGWVWTGDQGMVLAALTDMLAIKNNLAEWILKNKKETDFNAATFEKKIKTYISLISKGIKTTLVSHTDNIIREAPQKGNMGPEFGSDYLAGRGIMMRYLGRLDKNMTGIDFKSAIKATANAIWQTRDQSNNQFQPEYTSVKNDQLFIQQFRKQWGFADEMLKWELEKANKSQVLGVCQSIGLDALGAAIFTPHRRDR</sequence>
<name>A0A644YMU2_9ZZZZ</name>
<organism evidence="1">
    <name type="scientific">bioreactor metagenome</name>
    <dbReference type="NCBI Taxonomy" id="1076179"/>
    <lineage>
        <taxon>unclassified sequences</taxon>
        <taxon>metagenomes</taxon>
        <taxon>ecological metagenomes</taxon>
    </lineage>
</organism>
<dbReference type="PANTHER" id="PTHR47791:SF3">
    <property type="entry name" value="MEIOTICALLY UP-REGULATED GENE 191 PROTEIN"/>
    <property type="match status" value="1"/>
</dbReference>
<dbReference type="EMBL" id="VSSQ01004991">
    <property type="protein sequence ID" value="MPM27424.1"/>
    <property type="molecule type" value="Genomic_DNA"/>
</dbReference>
<protein>
    <recommendedName>
        <fullName evidence="2">Glycosyl hydrolase family 76</fullName>
    </recommendedName>
</protein>
<dbReference type="PANTHER" id="PTHR47791">
    <property type="entry name" value="MEIOTICALLY UP-REGULATED GENE 191 PROTEIN"/>
    <property type="match status" value="1"/>
</dbReference>
<gene>
    <name evidence="1" type="ORF">SDC9_73935</name>
</gene>